<evidence type="ECO:0000313" key="2">
    <source>
        <dbReference type="EMBL" id="OKH91891.1"/>
    </source>
</evidence>
<dbReference type="STRING" id="1048205.AB852_26900"/>
<reference evidence="2 3" key="1">
    <citation type="submission" date="2015-06" db="EMBL/GenBank/DDBJ databases">
        <title>Cloning and characterization of the uncialamcin biosynthetic gene cluster.</title>
        <authorList>
            <person name="Yan X."/>
            <person name="Huang T."/>
            <person name="Ge H."/>
            <person name="Shen B."/>
        </authorList>
    </citation>
    <scope>NUCLEOTIDE SEQUENCE [LARGE SCALE GENOMIC DNA]</scope>
    <source>
        <strain evidence="2 3">DCA2648</strain>
    </source>
</reference>
<dbReference type="Proteomes" id="UP000186455">
    <property type="component" value="Unassembled WGS sequence"/>
</dbReference>
<feature type="region of interest" description="Disordered" evidence="1">
    <location>
        <begin position="1"/>
        <end position="40"/>
    </location>
</feature>
<sequence length="152" mass="15700">MAWDEWDRIKAGVAERQSTGTQLNGVPVEPGEGPSAVTGGLKSSKKAWIAAGDGVGSLRTSVSTAVGKLEDGQSGLGATDGCLTAAVQKDVHASWKKYAEAVGERCASLQKIMEQVGHDQLTTDQGVKSEVDALKRAHADTEAVGGDPAKGR</sequence>
<gene>
    <name evidence="2" type="ORF">AB852_26900</name>
</gene>
<dbReference type="RefSeq" id="WP_073792880.1">
    <property type="nucleotide sequence ID" value="NZ_LFBV01000008.1"/>
</dbReference>
<dbReference type="EMBL" id="LFBV01000008">
    <property type="protein sequence ID" value="OKH91891.1"/>
    <property type="molecule type" value="Genomic_DNA"/>
</dbReference>
<name>A0A1Q4V249_9ACTN</name>
<evidence type="ECO:0000313" key="3">
    <source>
        <dbReference type="Proteomes" id="UP000186455"/>
    </source>
</evidence>
<evidence type="ECO:0008006" key="4">
    <source>
        <dbReference type="Google" id="ProtNLM"/>
    </source>
</evidence>
<evidence type="ECO:0000256" key="1">
    <source>
        <dbReference type="SAM" id="MobiDB-lite"/>
    </source>
</evidence>
<protein>
    <recommendedName>
        <fullName evidence="4">Amino acid ABC transporter permease</fullName>
    </recommendedName>
</protein>
<dbReference type="AlphaFoldDB" id="A0A1Q4V249"/>
<keyword evidence="3" id="KW-1185">Reference proteome</keyword>
<comment type="caution">
    <text evidence="2">The sequence shown here is derived from an EMBL/GenBank/DDBJ whole genome shotgun (WGS) entry which is preliminary data.</text>
</comment>
<organism evidence="2 3">
    <name type="scientific">Streptomyces uncialis</name>
    <dbReference type="NCBI Taxonomy" id="1048205"/>
    <lineage>
        <taxon>Bacteria</taxon>
        <taxon>Bacillati</taxon>
        <taxon>Actinomycetota</taxon>
        <taxon>Actinomycetes</taxon>
        <taxon>Kitasatosporales</taxon>
        <taxon>Streptomycetaceae</taxon>
        <taxon>Streptomyces</taxon>
    </lineage>
</organism>
<feature type="compositionally biased region" description="Basic and acidic residues" evidence="1">
    <location>
        <begin position="1"/>
        <end position="10"/>
    </location>
</feature>
<accession>A0A1Q4V249</accession>
<proteinExistence type="predicted"/>